<dbReference type="SUPFAM" id="SSF47459">
    <property type="entry name" value="HLH, helix-loop-helix DNA-binding domain"/>
    <property type="match status" value="2"/>
</dbReference>
<proteinExistence type="predicted"/>
<feature type="domain" description="BHLH" evidence="8">
    <location>
        <begin position="80"/>
        <end position="132"/>
    </location>
</feature>
<dbReference type="Proteomes" id="UP001168877">
    <property type="component" value="Unassembled WGS sequence"/>
</dbReference>
<dbReference type="PANTHER" id="PTHR13935:SF106">
    <property type="entry name" value="ACHAETE-SCUTE COMPLEX PROTEIN T5-RELATED"/>
    <property type="match status" value="1"/>
</dbReference>
<keyword evidence="6" id="KW-0539">Nucleus</keyword>
<comment type="caution">
    <text evidence="9">The sequence shown here is derived from an EMBL/GenBank/DDBJ whole genome shotgun (WGS) entry which is preliminary data.</text>
</comment>
<dbReference type="Pfam" id="PF25597">
    <property type="entry name" value="SH3_retrovirus"/>
    <property type="match status" value="1"/>
</dbReference>
<evidence type="ECO:0000313" key="9">
    <source>
        <dbReference type="EMBL" id="KAK0598061.1"/>
    </source>
</evidence>
<evidence type="ECO:0000256" key="5">
    <source>
        <dbReference type="ARBA" id="ARBA00023163"/>
    </source>
</evidence>
<dbReference type="InterPro" id="IPR011598">
    <property type="entry name" value="bHLH_dom"/>
</dbReference>
<dbReference type="GO" id="GO:0000981">
    <property type="term" value="F:DNA-binding transcription factor activity, RNA polymerase II-specific"/>
    <property type="evidence" value="ECO:0007669"/>
    <property type="project" value="TreeGrafter"/>
</dbReference>
<gene>
    <name evidence="9" type="ORF">LWI29_031187</name>
</gene>
<dbReference type="Pfam" id="PF00010">
    <property type="entry name" value="HLH"/>
    <property type="match status" value="2"/>
</dbReference>
<reference evidence="9" key="2">
    <citation type="submission" date="2023-06" db="EMBL/GenBank/DDBJ databases">
        <authorList>
            <person name="Swenson N.G."/>
            <person name="Wegrzyn J.L."/>
            <person name="Mcevoy S.L."/>
        </authorList>
    </citation>
    <scope>NUCLEOTIDE SEQUENCE</scope>
    <source>
        <strain evidence="9">NS2018</strain>
        <tissue evidence="9">Leaf</tissue>
    </source>
</reference>
<dbReference type="FunFam" id="4.10.280.10:FF:000085">
    <property type="entry name" value="Transcription factor bHLH126"/>
    <property type="match status" value="1"/>
</dbReference>
<organism evidence="9 10">
    <name type="scientific">Acer saccharum</name>
    <name type="common">Sugar maple</name>
    <dbReference type="NCBI Taxonomy" id="4024"/>
    <lineage>
        <taxon>Eukaryota</taxon>
        <taxon>Viridiplantae</taxon>
        <taxon>Streptophyta</taxon>
        <taxon>Embryophyta</taxon>
        <taxon>Tracheophyta</taxon>
        <taxon>Spermatophyta</taxon>
        <taxon>Magnoliopsida</taxon>
        <taxon>eudicotyledons</taxon>
        <taxon>Gunneridae</taxon>
        <taxon>Pentapetalae</taxon>
        <taxon>rosids</taxon>
        <taxon>malvids</taxon>
        <taxon>Sapindales</taxon>
        <taxon>Sapindaceae</taxon>
        <taxon>Hippocastanoideae</taxon>
        <taxon>Acereae</taxon>
        <taxon>Acer</taxon>
    </lineage>
</organism>
<evidence type="ECO:0000256" key="3">
    <source>
        <dbReference type="ARBA" id="ARBA00023015"/>
    </source>
</evidence>
<feature type="domain" description="BHLH" evidence="8">
    <location>
        <begin position="580"/>
        <end position="632"/>
    </location>
</feature>
<dbReference type="EMBL" id="JAUESC010000004">
    <property type="protein sequence ID" value="KAK0598061.1"/>
    <property type="molecule type" value="Genomic_DNA"/>
</dbReference>
<dbReference type="InterPro" id="IPR057670">
    <property type="entry name" value="SH3_retrovirus"/>
</dbReference>
<dbReference type="GO" id="GO:0046983">
    <property type="term" value="F:protein dimerization activity"/>
    <property type="evidence" value="ECO:0007669"/>
    <property type="project" value="InterPro"/>
</dbReference>
<dbReference type="CDD" id="cd18914">
    <property type="entry name" value="bHLH_AtORG2_like"/>
    <property type="match status" value="2"/>
</dbReference>
<keyword evidence="3" id="KW-0805">Transcription regulation</keyword>
<evidence type="ECO:0000256" key="2">
    <source>
        <dbReference type="ARBA" id="ARBA00011738"/>
    </source>
</evidence>
<feature type="region of interest" description="Disordered" evidence="7">
    <location>
        <begin position="139"/>
        <end position="169"/>
    </location>
</feature>
<name>A0AA39W0Z3_ACESA</name>
<feature type="compositionally biased region" description="Low complexity" evidence="7">
    <location>
        <begin position="367"/>
        <end position="386"/>
    </location>
</feature>
<dbReference type="PANTHER" id="PTHR13935">
    <property type="entry name" value="ACHAETE-SCUTE TRANSCRIPTION FACTOR-RELATED"/>
    <property type="match status" value="1"/>
</dbReference>
<evidence type="ECO:0000256" key="4">
    <source>
        <dbReference type="ARBA" id="ARBA00023125"/>
    </source>
</evidence>
<keyword evidence="5" id="KW-0804">Transcription</keyword>
<dbReference type="AlphaFoldDB" id="A0AA39W0Z3"/>
<protein>
    <recommendedName>
        <fullName evidence="8">BHLH domain-containing protein</fullName>
    </recommendedName>
</protein>
<feature type="compositionally biased region" description="Basic and acidic residues" evidence="7">
    <location>
        <begin position="435"/>
        <end position="449"/>
    </location>
</feature>
<evidence type="ECO:0000313" key="10">
    <source>
        <dbReference type="Proteomes" id="UP001168877"/>
    </source>
</evidence>
<feature type="region of interest" description="Disordered" evidence="7">
    <location>
        <begin position="424"/>
        <end position="454"/>
    </location>
</feature>
<keyword evidence="4" id="KW-0238">DNA-binding</keyword>
<dbReference type="PROSITE" id="PS50888">
    <property type="entry name" value="BHLH"/>
    <property type="match status" value="2"/>
</dbReference>
<evidence type="ECO:0000256" key="1">
    <source>
        <dbReference type="ARBA" id="ARBA00004123"/>
    </source>
</evidence>
<dbReference type="Gene3D" id="4.10.280.10">
    <property type="entry name" value="Helix-loop-helix DNA-binding domain"/>
    <property type="match status" value="2"/>
</dbReference>
<keyword evidence="10" id="KW-1185">Reference proteome</keyword>
<feature type="region of interest" description="Disordered" evidence="7">
    <location>
        <begin position="357"/>
        <end position="395"/>
    </location>
</feature>
<reference evidence="9" key="1">
    <citation type="journal article" date="2022" name="Plant J.">
        <title>Strategies of tolerance reflected in two North American maple genomes.</title>
        <authorList>
            <person name="McEvoy S.L."/>
            <person name="Sezen U.U."/>
            <person name="Trouern-Trend A."/>
            <person name="McMahon S.M."/>
            <person name="Schaberg P.G."/>
            <person name="Yang J."/>
            <person name="Wegrzyn J.L."/>
            <person name="Swenson N.G."/>
        </authorList>
    </citation>
    <scope>NUCLEOTIDE SEQUENCE</scope>
    <source>
        <strain evidence="9">NS2018</strain>
    </source>
</reference>
<evidence type="ECO:0000259" key="8">
    <source>
        <dbReference type="PROSITE" id="PS50888"/>
    </source>
</evidence>
<comment type="subcellular location">
    <subcellularLocation>
        <location evidence="1">Nucleus</location>
    </subcellularLocation>
</comment>
<dbReference type="GO" id="GO:0090575">
    <property type="term" value="C:RNA polymerase II transcription regulator complex"/>
    <property type="evidence" value="ECO:0007669"/>
    <property type="project" value="TreeGrafter"/>
</dbReference>
<evidence type="ECO:0000256" key="6">
    <source>
        <dbReference type="ARBA" id="ARBA00023242"/>
    </source>
</evidence>
<accession>A0AA39W0Z3</accession>
<dbReference type="InterPro" id="IPR015660">
    <property type="entry name" value="MASH1/Ascl1a-like"/>
</dbReference>
<comment type="subunit">
    <text evidence="2">Homodimer.</text>
</comment>
<dbReference type="InterPro" id="IPR036638">
    <property type="entry name" value="HLH_DNA-bd_sf"/>
</dbReference>
<dbReference type="GO" id="GO:0000977">
    <property type="term" value="F:RNA polymerase II transcription regulatory region sequence-specific DNA binding"/>
    <property type="evidence" value="ECO:0007669"/>
    <property type="project" value="TreeGrafter"/>
</dbReference>
<feature type="compositionally biased region" description="Polar residues" evidence="7">
    <location>
        <begin position="151"/>
        <end position="162"/>
    </location>
</feature>
<sequence>MFPLHTGDELFFSVSSSNPHNHRQYKIPQDLTLDDHHASLDDSDITHHNSMGKSRRRKLSCAMVDTNEITTSSGNSNNNNKKMMHRDIERQRRQEMATLHASLRSLLPLEFIKGKRSISDQMNEAVNYINHLQKRIKQLSDHRDERKKLSKTSTLVLSGTESSSDHDSISPTQVIVRPCLVGVEILYSCGHRDQALPLSRVLAILHDQGLCVVNCISTRVNEQLLHTIQTEVNDPSCFNPSVLQQKLAQVKSPTKAIQNKTPYEAWHHQKPRVDFLKVFGCVAYALLPSQHREKLDQKGEKYVFIGYSDESKGYRLLNPKKNELVISRDVICDEMTEWKWEDNASQKVPMVKTFEDQKEVEDAIPKPRLSLESSRSLSSSPSNSPRSTKKGKRSMSDHMNGAVYYINDLKNKIKELSDKRDELIKRVSNSSASSSRRESAGGSRNDHDQPPSNSVMIHPCFGGLEIVISITSFMREQGFLLSMVLEIMIKEGLDVVSCLSTEVNEKLLITINTKVSDLTYIDLSGLHQKLNEVMIRSDPGCQASLEGSNLTTNKVGMGKKYKILSPAENNNDRISNNVLEKKIVRKENERLRRQHMSMLNASLRSLLPLESVKGKRSICDHIDEAVKYINYLDKNIQDLSIKRDKLKNFLDLEADRLSNQLGNTSSENCVSVRSPYCGGVEIVISCGGLREESCSLFSRVLEVVVEEGLDIV</sequence>
<evidence type="ECO:0000256" key="7">
    <source>
        <dbReference type="SAM" id="MobiDB-lite"/>
    </source>
</evidence>
<dbReference type="SMART" id="SM00353">
    <property type="entry name" value="HLH"/>
    <property type="match status" value="2"/>
</dbReference>